<evidence type="ECO:0000313" key="3">
    <source>
        <dbReference type="Proteomes" id="UP000681967"/>
    </source>
</evidence>
<dbReference type="EMBL" id="CAJOBJ010345595">
    <property type="protein sequence ID" value="CAF5200874.1"/>
    <property type="molecule type" value="Genomic_DNA"/>
</dbReference>
<protein>
    <submittedName>
        <fullName evidence="1">Uncharacterized protein</fullName>
    </submittedName>
</protein>
<dbReference type="Proteomes" id="UP000681720">
    <property type="component" value="Unassembled WGS sequence"/>
</dbReference>
<gene>
    <name evidence="1" type="ORF">BYL167_LOCUS34132</name>
    <name evidence="2" type="ORF">GIL414_LOCUS76546</name>
</gene>
<dbReference type="AlphaFoldDB" id="A0A8S2WSX1"/>
<name>A0A8S2WSX1_9BILA</name>
<organism evidence="1 3">
    <name type="scientific">Rotaria magnacalcarata</name>
    <dbReference type="NCBI Taxonomy" id="392030"/>
    <lineage>
        <taxon>Eukaryota</taxon>
        <taxon>Metazoa</taxon>
        <taxon>Spiralia</taxon>
        <taxon>Gnathifera</taxon>
        <taxon>Rotifera</taxon>
        <taxon>Eurotatoria</taxon>
        <taxon>Bdelloidea</taxon>
        <taxon>Philodinida</taxon>
        <taxon>Philodinidae</taxon>
        <taxon>Rotaria</taxon>
    </lineage>
</organism>
<feature type="non-terminal residue" evidence="1">
    <location>
        <position position="41"/>
    </location>
</feature>
<accession>A0A8S2WSX1</accession>
<sequence length="41" mass="4510">METIVPVSYFSTVWSMTSPSIIINYNNTYLAPVTSPNTAAQ</sequence>
<dbReference type="Proteomes" id="UP000681967">
    <property type="component" value="Unassembled WGS sequence"/>
</dbReference>
<reference evidence="1" key="1">
    <citation type="submission" date="2021-02" db="EMBL/GenBank/DDBJ databases">
        <authorList>
            <person name="Nowell W R."/>
        </authorList>
    </citation>
    <scope>NUCLEOTIDE SEQUENCE</scope>
</reference>
<evidence type="ECO:0000313" key="2">
    <source>
        <dbReference type="EMBL" id="CAF5200874.1"/>
    </source>
</evidence>
<evidence type="ECO:0000313" key="1">
    <source>
        <dbReference type="EMBL" id="CAF4459571.1"/>
    </source>
</evidence>
<proteinExistence type="predicted"/>
<dbReference type="EMBL" id="CAJOBH010068330">
    <property type="protein sequence ID" value="CAF4459571.1"/>
    <property type="molecule type" value="Genomic_DNA"/>
</dbReference>
<comment type="caution">
    <text evidence="1">The sequence shown here is derived from an EMBL/GenBank/DDBJ whole genome shotgun (WGS) entry which is preliminary data.</text>
</comment>